<dbReference type="EMBL" id="LAZR01000285">
    <property type="protein sequence ID" value="KKN77099.1"/>
    <property type="molecule type" value="Genomic_DNA"/>
</dbReference>
<reference evidence="2" key="1">
    <citation type="journal article" date="2015" name="Nature">
        <title>Complex archaea that bridge the gap between prokaryotes and eukaryotes.</title>
        <authorList>
            <person name="Spang A."/>
            <person name="Saw J.H."/>
            <person name="Jorgensen S.L."/>
            <person name="Zaremba-Niedzwiedzka K."/>
            <person name="Martijn J."/>
            <person name="Lind A.E."/>
            <person name="van Eijk R."/>
            <person name="Schleper C."/>
            <person name="Guy L."/>
            <person name="Ettema T.J."/>
        </authorList>
    </citation>
    <scope>NUCLEOTIDE SEQUENCE</scope>
</reference>
<name>A0A0F9TD15_9ZZZZ</name>
<dbReference type="AlphaFoldDB" id="A0A0F9TD15"/>
<dbReference type="Pfam" id="PF18909">
    <property type="entry name" value="dGTP_diPhyd_N"/>
    <property type="match status" value="1"/>
</dbReference>
<sequence length="115" mass="13052">MSEAQKFDVDKPPLGLLSRIALEETAQVLAFGAYKYGRDNWRGGVNWQRYIDAALRHIMAFAEGEDLDPESGLSHMAHAACCIMFLLEYAKTHPEFDNRYKVYTSTEEDTDGTQD</sequence>
<evidence type="ECO:0000313" key="2">
    <source>
        <dbReference type="EMBL" id="KKN77099.1"/>
    </source>
</evidence>
<evidence type="ECO:0000259" key="1">
    <source>
        <dbReference type="Pfam" id="PF18909"/>
    </source>
</evidence>
<comment type="caution">
    <text evidence="2">The sequence shown here is derived from an EMBL/GenBank/DDBJ whole genome shotgun (WGS) entry which is preliminary data.</text>
</comment>
<gene>
    <name evidence="2" type="ORF">LCGC14_0364400</name>
</gene>
<feature type="domain" description="dATP/dGTP diphosphohydrolase N-terminal" evidence="1">
    <location>
        <begin position="3"/>
        <end position="99"/>
    </location>
</feature>
<dbReference type="InterPro" id="IPR044038">
    <property type="entry name" value="dATP/dGTP_diPOhydrolase_N"/>
</dbReference>
<proteinExistence type="predicted"/>
<protein>
    <recommendedName>
        <fullName evidence="1">dATP/dGTP diphosphohydrolase N-terminal domain-containing protein</fullName>
    </recommendedName>
</protein>
<organism evidence="2">
    <name type="scientific">marine sediment metagenome</name>
    <dbReference type="NCBI Taxonomy" id="412755"/>
    <lineage>
        <taxon>unclassified sequences</taxon>
        <taxon>metagenomes</taxon>
        <taxon>ecological metagenomes</taxon>
    </lineage>
</organism>
<accession>A0A0F9TD15</accession>